<evidence type="ECO:0000256" key="6">
    <source>
        <dbReference type="ARBA" id="ARBA00022833"/>
    </source>
</evidence>
<keyword evidence="6" id="KW-0862">Zinc</keyword>
<dbReference type="GO" id="GO:0030313">
    <property type="term" value="C:cell envelope"/>
    <property type="evidence" value="ECO:0007669"/>
    <property type="project" value="UniProtKB-SubCell"/>
</dbReference>
<dbReference type="STRING" id="28083.Lbir_1650"/>
<dbReference type="GO" id="GO:0006508">
    <property type="term" value="P:proteolysis"/>
    <property type="evidence" value="ECO:0007669"/>
    <property type="project" value="UniProtKB-KW"/>
</dbReference>
<dbReference type="InterPro" id="IPR054512">
    <property type="entry name" value="NMB0315-like_N"/>
</dbReference>
<protein>
    <submittedName>
        <fullName evidence="12">M23/M37 family transporter peptidase</fullName>
    </submittedName>
    <submittedName>
        <fullName evidence="13">Peptidase, M23/M37 family</fullName>
        <ecNumber evidence="13">3.4.24.75</ecNumber>
    </submittedName>
</protein>
<evidence type="ECO:0000256" key="3">
    <source>
        <dbReference type="ARBA" id="ARBA00022670"/>
    </source>
</evidence>
<evidence type="ECO:0000259" key="9">
    <source>
        <dbReference type="Pfam" id="PF01551"/>
    </source>
</evidence>
<dbReference type="Proteomes" id="UP000054735">
    <property type="component" value="Unassembled WGS sequence"/>
</dbReference>
<keyword evidence="14" id="KW-1185">Reference proteome</keyword>
<dbReference type="GO" id="GO:0004222">
    <property type="term" value="F:metalloendopeptidase activity"/>
    <property type="evidence" value="ECO:0007669"/>
    <property type="project" value="TreeGrafter"/>
</dbReference>
<dbReference type="InterPro" id="IPR011055">
    <property type="entry name" value="Dup_hybrid_motif"/>
</dbReference>
<dbReference type="CDD" id="cd12797">
    <property type="entry name" value="M23_peptidase"/>
    <property type="match status" value="1"/>
</dbReference>
<comment type="subcellular location">
    <subcellularLocation>
        <location evidence="2">Cell envelope</location>
    </subcellularLocation>
</comment>
<dbReference type="InterPro" id="IPR045834">
    <property type="entry name" value="Csd3_N2"/>
</dbReference>
<feature type="domain" description="Csd3-like second N-terminal" evidence="10">
    <location>
        <begin position="223"/>
        <end position="344"/>
    </location>
</feature>
<reference evidence="12 14" key="1">
    <citation type="submission" date="2015-11" db="EMBL/GenBank/DDBJ databases">
        <title>Genomic analysis of 38 Legionella species identifies large and diverse effector repertoires.</title>
        <authorList>
            <person name="Burstein D."/>
            <person name="Amaro F."/>
            <person name="Zusman T."/>
            <person name="Lifshitz Z."/>
            <person name="Cohen O."/>
            <person name="Gilbert J.A."/>
            <person name="Pupko T."/>
            <person name="Shuman H.A."/>
            <person name="Segal G."/>
        </authorList>
    </citation>
    <scope>NUCLEOTIDE SEQUENCE [LARGE SCALE GENOMIC DNA]</scope>
    <source>
        <strain evidence="12 14">CDC#1407-AL-14</strain>
    </source>
</reference>
<keyword evidence="5 13" id="KW-0378">Hydrolase</keyword>
<evidence type="ECO:0000259" key="11">
    <source>
        <dbReference type="Pfam" id="PF22310"/>
    </source>
</evidence>
<dbReference type="Proteomes" id="UP000255066">
    <property type="component" value="Unassembled WGS sequence"/>
</dbReference>
<organism evidence="13 15">
    <name type="scientific">Legionella birminghamensis</name>
    <dbReference type="NCBI Taxonomy" id="28083"/>
    <lineage>
        <taxon>Bacteria</taxon>
        <taxon>Pseudomonadati</taxon>
        <taxon>Pseudomonadota</taxon>
        <taxon>Gammaproteobacteria</taxon>
        <taxon>Legionellales</taxon>
        <taxon>Legionellaceae</taxon>
        <taxon>Legionella</taxon>
    </lineage>
</organism>
<sequence>MDQRPNVSMNNVSKPSKLLAIIALAIAFALPFILVKTFPHKVKPPVSKGTTLSELEEEEKDIPDEEEIPANDENQDDSEEAEETETIPAPSSVVEKPKPNLEAAKKLAEVKKPEIKTAAKPNKPAAPLPEKDWKIIKTRPGDSLAIVFNRAGLSAKVLQTILNDNPHTSALTRLRPGQEIQLQIKNKVLERMMLPFTSTQYLVIYRDGSHYRSKVDAKKMNSHNHFATAVVNGSLYGTAKRYNIPPKLIKQMTDIFTWDINFAKDIRAGDRFTIIYQAFYIDGKQVGTGDIVAVSYRNRGKTYQAVRHTSRDGQSDYYTPEGRSLKKAFNRYPVRFSHISSSFSLSRYHPILHYRRAHKGVDLAASIGTPIMATGSGKIEIIGRQNGYGNMIKIKHDRNYSSVYGHMLRFEKGLSRGDYVKRGQVIGYVGQSGLASGPHCHYEFHVNNFPRNPTTVDLPRGLEISAREMAGFKANTRTLLAQLKMYEEAQLASAAKKNNKNKRA</sequence>
<feature type="region of interest" description="Disordered" evidence="8">
    <location>
        <begin position="43"/>
        <end position="99"/>
    </location>
</feature>
<dbReference type="RefSeq" id="WP_058523706.1">
    <property type="nucleotide sequence ID" value="NZ_CAAAHV010000045.1"/>
</dbReference>
<feature type="domain" description="DD-carboxypeptidase/endopeptidase Mpg-like N-terminal" evidence="11">
    <location>
        <begin position="133"/>
        <end position="187"/>
    </location>
</feature>
<dbReference type="InterPro" id="IPR016047">
    <property type="entry name" value="M23ase_b-sheet_dom"/>
</dbReference>
<evidence type="ECO:0000256" key="5">
    <source>
        <dbReference type="ARBA" id="ARBA00022801"/>
    </source>
</evidence>
<evidence type="ECO:0000313" key="14">
    <source>
        <dbReference type="Proteomes" id="UP000054735"/>
    </source>
</evidence>
<evidence type="ECO:0000256" key="4">
    <source>
        <dbReference type="ARBA" id="ARBA00022723"/>
    </source>
</evidence>
<keyword evidence="3" id="KW-0645">Protease</keyword>
<dbReference type="Gene3D" id="2.70.70.10">
    <property type="entry name" value="Glucose Permease (Domain IIA)"/>
    <property type="match status" value="1"/>
</dbReference>
<evidence type="ECO:0000256" key="1">
    <source>
        <dbReference type="ARBA" id="ARBA00001947"/>
    </source>
</evidence>
<evidence type="ECO:0000256" key="7">
    <source>
        <dbReference type="ARBA" id="ARBA00023049"/>
    </source>
</evidence>
<dbReference type="EMBL" id="UGNW01000001">
    <property type="protein sequence ID" value="STX32868.1"/>
    <property type="molecule type" value="Genomic_DNA"/>
</dbReference>
<dbReference type="PANTHER" id="PTHR21666:SF288">
    <property type="entry name" value="CELL DIVISION PROTEIN YTFB"/>
    <property type="match status" value="1"/>
</dbReference>
<reference evidence="13 15" key="2">
    <citation type="submission" date="2018-06" db="EMBL/GenBank/DDBJ databases">
        <authorList>
            <consortium name="Pathogen Informatics"/>
            <person name="Doyle S."/>
        </authorList>
    </citation>
    <scope>NUCLEOTIDE SEQUENCE [LARGE SCALE GENOMIC DNA]</scope>
    <source>
        <strain evidence="13 15">NCTC12437</strain>
    </source>
</reference>
<feature type="compositionally biased region" description="Acidic residues" evidence="8">
    <location>
        <begin position="54"/>
        <end position="85"/>
    </location>
</feature>
<evidence type="ECO:0000313" key="12">
    <source>
        <dbReference type="EMBL" id="KTC71597.1"/>
    </source>
</evidence>
<keyword evidence="4" id="KW-0479">Metal-binding</keyword>
<dbReference type="GO" id="GO:0046872">
    <property type="term" value="F:metal ion binding"/>
    <property type="evidence" value="ECO:0007669"/>
    <property type="project" value="UniProtKB-KW"/>
</dbReference>
<dbReference type="Pfam" id="PF22310">
    <property type="entry name" value="NMB0315_dom_I"/>
    <property type="match status" value="1"/>
</dbReference>
<keyword evidence="7" id="KW-0482">Metalloprotease</keyword>
<evidence type="ECO:0000256" key="2">
    <source>
        <dbReference type="ARBA" id="ARBA00004196"/>
    </source>
</evidence>
<feature type="domain" description="M23ase beta-sheet core" evidence="9">
    <location>
        <begin position="357"/>
        <end position="453"/>
    </location>
</feature>
<dbReference type="AlphaFoldDB" id="A0A378ICB5"/>
<evidence type="ECO:0000256" key="8">
    <source>
        <dbReference type="SAM" id="MobiDB-lite"/>
    </source>
</evidence>
<evidence type="ECO:0000313" key="13">
    <source>
        <dbReference type="EMBL" id="STX32868.1"/>
    </source>
</evidence>
<dbReference type="EC" id="3.4.24.75" evidence="13"/>
<dbReference type="Pfam" id="PF01551">
    <property type="entry name" value="Peptidase_M23"/>
    <property type="match status" value="1"/>
</dbReference>
<dbReference type="Pfam" id="PF19425">
    <property type="entry name" value="Csd3_N2"/>
    <property type="match status" value="1"/>
</dbReference>
<dbReference type="SUPFAM" id="SSF51261">
    <property type="entry name" value="Duplicated hybrid motif"/>
    <property type="match status" value="1"/>
</dbReference>
<dbReference type="PANTHER" id="PTHR21666">
    <property type="entry name" value="PEPTIDASE-RELATED"/>
    <property type="match status" value="1"/>
</dbReference>
<evidence type="ECO:0000313" key="15">
    <source>
        <dbReference type="Proteomes" id="UP000255066"/>
    </source>
</evidence>
<evidence type="ECO:0000259" key="10">
    <source>
        <dbReference type="Pfam" id="PF19425"/>
    </source>
</evidence>
<dbReference type="Gene3D" id="3.10.450.350">
    <property type="match status" value="2"/>
</dbReference>
<proteinExistence type="predicted"/>
<dbReference type="EMBL" id="LNXT01000020">
    <property type="protein sequence ID" value="KTC71597.1"/>
    <property type="molecule type" value="Genomic_DNA"/>
</dbReference>
<accession>A0A378ICB5</accession>
<gene>
    <name evidence="12" type="ORF">Lbir_1650</name>
    <name evidence="13" type="ORF">NCTC12437_02672</name>
</gene>
<comment type="cofactor">
    <cofactor evidence="1">
        <name>Zn(2+)</name>
        <dbReference type="ChEBI" id="CHEBI:29105"/>
    </cofactor>
</comment>
<dbReference type="OrthoDB" id="9805070at2"/>
<dbReference type="InterPro" id="IPR050570">
    <property type="entry name" value="Cell_wall_metabolism_enzyme"/>
</dbReference>
<name>A0A378ICB5_9GAMM</name>